<dbReference type="GO" id="GO:0008237">
    <property type="term" value="F:metallopeptidase activity"/>
    <property type="evidence" value="ECO:0007669"/>
    <property type="project" value="InterPro"/>
</dbReference>
<evidence type="ECO:0000313" key="2">
    <source>
        <dbReference type="EMBL" id="VVN93546.1"/>
    </source>
</evidence>
<reference evidence="2 3" key="1">
    <citation type="submission" date="2019-09" db="EMBL/GenBank/DDBJ databases">
        <authorList>
            <person name="Chandra G."/>
            <person name="Truman W A."/>
        </authorList>
    </citation>
    <scope>NUCLEOTIDE SEQUENCE [LARGE SCALE GENOMIC DNA]</scope>
    <source>
        <strain evidence="2">PS833</strain>
    </source>
</reference>
<proteinExistence type="predicted"/>
<dbReference type="InterPro" id="IPR046673">
    <property type="entry name" value="ToxA_N"/>
</dbReference>
<gene>
    <name evidence="2" type="ORF">PS833_02070</name>
</gene>
<dbReference type="OrthoDB" id="7032306at2"/>
<dbReference type="Gene3D" id="3.40.390.10">
    <property type="entry name" value="Collagenase (Catalytic Domain)"/>
    <property type="match status" value="1"/>
</dbReference>
<dbReference type="RefSeq" id="WP_150797773.1">
    <property type="nucleotide sequence ID" value="NZ_CABVHU010000004.1"/>
</dbReference>
<dbReference type="Proteomes" id="UP000409037">
    <property type="component" value="Unassembled WGS sequence"/>
</dbReference>
<accession>A0A5E7BN98</accession>
<evidence type="ECO:0000259" key="1">
    <source>
        <dbReference type="Pfam" id="PF20178"/>
    </source>
</evidence>
<dbReference type="Pfam" id="PF20178">
    <property type="entry name" value="ToxA_N"/>
    <property type="match status" value="1"/>
</dbReference>
<feature type="domain" description="Dermonecrotic toxin N-terminal" evidence="1">
    <location>
        <begin position="849"/>
        <end position="1027"/>
    </location>
</feature>
<evidence type="ECO:0000313" key="3">
    <source>
        <dbReference type="Proteomes" id="UP000409037"/>
    </source>
</evidence>
<sequence>MTTSPSPLFFPQVLDEPGTHEELRKTHSLSSKDFSWLSHIELASDELRQKQTPPMSAEKLFLKVKDKAPVPLAGCFMLSSTPDDKDAILYTPYGGIEKFDDVDSLTAELILRLTNESKRDELLRFASIAQRIELEGETITEITREIIKGEVFEDQKTVIKNHQQQNAQRLLEALIQLPPLTDSLNEILDGLLGRSFARLKQRDTRVDFGIDSSVNSASGISMPLSDALMLFYRHQGWPSDQTIAFNHPDRTLAPDDPDQAERDNEIWKKAVKTASAGLAWLLGEKLRTYWNHVLPNGQSRRKLFIQAISDKARADILFKRQDKIISPEQSRALEVLFDRSTTGTTQSPLVPEAVRLWEHTADFVELAGSFMIAQPDAYLFTPASGLQVLDGPDDLHDTVRAKAVAKGHDDELYELLTQEDRHRFLGFKEAQVSGDAIAGSVFESLFDSIIDKQLHNVEYALGVFRHSDGDVSIAALFDKALDVRSMIDNQLLEMPTQGRWSTQQVITGQSRPSIVLADKATTLSKTFDSVKSALEEQWQAQPVATGALQRTSLEDMKPALANALSVGIRGEASLRRLNRTLSEVDRAIVDTVLDPDRPTRRQRKALNGFRPDAYWFSLETEGHTSSLAVHHCFMLTERGGLDTPNSGRAILWTPALGLEAFESVATARTELQRRLLDPIKRLMLLENLLPAERMFHKKYELGNFRPIENNLLLHRQQTAIEHFLAVGDQVRALKLTATKQTKALDALKRQPIYTNLQRAKDIGEAIATRQNLPAWLGMASLVEQQKHIEIMEQHRHSLEDGKDYLHGIKTLTAYVHEQLVSLQKTRFKGTFIDPDNIKVTPALAIAGPAQSLSEFALNHVNVLQGTSFSIASTTSKPLPKGMDTTAVNQMLLQLNIKSVYEQLLSEQLSGDSDDAKARKLRYFRQLPWHLLQEAHALKLQEQLSEKAFDAIEQLLDMPNATARAAVKGADAIIRPLQLISTAGATAIEALGMYLISPGKDVAGRQVLYAPYFVGPPFTEFETETGLLVALNTPGPLQDLLIRRLPQSSRATFQNLLNSTVGETTEITLASNPITGNVLERLFQDNILLLKQMLGSQSTVTARTDWEKAKELFSSGIKLVSGFLPGKLSCGLFLWQAYKDFKDSAEALQDQEWKRAFKSFIYGVAQMVTMGRMMQENPASSTPAAVTSTEIPAAPPAEHSVEQSVEQVVNKPAEQPVVAPQWSAINTTSASRTTAQAYEAPTVDLEKFQKDATEGTYRDPTTTHHYAPVLGKVYRVAKHGGAWRMVNETQTGPFLEKAPGPQLVLGADPQSIHYGKAISRFANNATTRFIASRGFNIEAQGMDEIRRKYPAKAQTIVQAMDLARYYAFNCLHNFTQLRTATPGTRLDIFLRAFFDVNAIDAPILDKIRKVIVPICQALVDPGLDELDTNRFVVGSNSSPTDNVIAFAVQSDMQKRVYFSNAFFKQDLDDYKFFVPEHFEVDAHAQAETLIHEFSHHFAKTIDIAYLEARFPFTDLIDTVTQAGSKLKAKSERIQREALSMATPRDQLFARKNQDTRSWESMDSIPETAHIAKKITKITGTKTLNDARTAFLDRVNPHIRIDTILSNGDSVAMLICEMGRQLDPVPVTPAVVP</sequence>
<dbReference type="InterPro" id="IPR024079">
    <property type="entry name" value="MetalloPept_cat_dom_sf"/>
</dbReference>
<dbReference type="EMBL" id="CABVHU010000004">
    <property type="protein sequence ID" value="VVN93546.1"/>
    <property type="molecule type" value="Genomic_DNA"/>
</dbReference>
<name>A0A5E7BN98_PSEFL</name>
<organism evidence="2 3">
    <name type="scientific">Pseudomonas fluorescens</name>
    <dbReference type="NCBI Taxonomy" id="294"/>
    <lineage>
        <taxon>Bacteria</taxon>
        <taxon>Pseudomonadati</taxon>
        <taxon>Pseudomonadota</taxon>
        <taxon>Gammaproteobacteria</taxon>
        <taxon>Pseudomonadales</taxon>
        <taxon>Pseudomonadaceae</taxon>
        <taxon>Pseudomonas</taxon>
    </lineage>
</organism>
<protein>
    <recommendedName>
        <fullName evidence="1">Dermonecrotic toxin N-terminal domain-containing protein</fullName>
    </recommendedName>
</protein>